<name>A0A6S6TVV0_9GAMM</name>
<keyword evidence="1" id="KW-0560">Oxidoreductase</keyword>
<accession>A0A6S6TVV0</accession>
<dbReference type="AlphaFoldDB" id="A0A6S6TVV0"/>
<evidence type="ECO:0000256" key="1">
    <source>
        <dbReference type="ARBA" id="ARBA00023002"/>
    </source>
</evidence>
<dbReference type="Gene3D" id="2.30.110.10">
    <property type="entry name" value="Electron Transport, Fmn-binding Protein, Chain A"/>
    <property type="match status" value="1"/>
</dbReference>
<dbReference type="PANTHER" id="PTHR35176">
    <property type="entry name" value="HEME OXYGENASE HI_0854-RELATED"/>
    <property type="match status" value="1"/>
</dbReference>
<dbReference type="PANTHER" id="PTHR35176:SF6">
    <property type="entry name" value="HEME OXYGENASE HI_0854-RELATED"/>
    <property type="match status" value="1"/>
</dbReference>
<evidence type="ECO:0000259" key="2">
    <source>
        <dbReference type="Pfam" id="PF01243"/>
    </source>
</evidence>
<proteinExistence type="predicted"/>
<sequence length="159" mass="18165">MMSPEEQLQELIIEQKSLQIASLTSEGLPYASYAPYIYHNGCFYIYISELAKHTQNLIDDKRISILIIEDEEKSRQVFARRRLSGEGYVSEIERVEEDYTKIIAEFAGKFGNIMNILSNLSDFRLFRVEINAGSFVIGFGKAYTYSGGNVTNLVQQKVK</sequence>
<dbReference type="InterPro" id="IPR014419">
    <property type="entry name" value="HutZ"/>
</dbReference>
<protein>
    <submittedName>
        <fullName evidence="3">Pyridoxamine 5'-phosphate oxidase-related FMN-binding protein</fullName>
    </submittedName>
</protein>
<reference evidence="3" key="1">
    <citation type="submission" date="2020-01" db="EMBL/GenBank/DDBJ databases">
        <authorList>
            <person name="Meier V. D."/>
            <person name="Meier V D."/>
        </authorList>
    </citation>
    <scope>NUCLEOTIDE SEQUENCE</scope>
    <source>
        <strain evidence="3">HLG_WM_MAG_07</strain>
    </source>
</reference>
<dbReference type="EMBL" id="CACVAY010000110">
    <property type="protein sequence ID" value="CAA6822237.1"/>
    <property type="molecule type" value="Genomic_DNA"/>
</dbReference>
<dbReference type="Pfam" id="PF01243">
    <property type="entry name" value="PNPOx_N"/>
    <property type="match status" value="1"/>
</dbReference>
<evidence type="ECO:0000313" key="3">
    <source>
        <dbReference type="EMBL" id="CAA6822237.1"/>
    </source>
</evidence>
<dbReference type="PIRSF" id="PIRSF004633">
    <property type="entry name" value="UCP_PLP_oxd"/>
    <property type="match status" value="1"/>
</dbReference>
<dbReference type="SUPFAM" id="SSF50475">
    <property type="entry name" value="FMN-binding split barrel"/>
    <property type="match status" value="1"/>
</dbReference>
<gene>
    <name evidence="3" type="ORF">HELGO_WM6324</name>
</gene>
<dbReference type="GO" id="GO:0016627">
    <property type="term" value="F:oxidoreductase activity, acting on the CH-CH group of donors"/>
    <property type="evidence" value="ECO:0007669"/>
    <property type="project" value="TreeGrafter"/>
</dbReference>
<dbReference type="GO" id="GO:0005829">
    <property type="term" value="C:cytosol"/>
    <property type="evidence" value="ECO:0007669"/>
    <property type="project" value="TreeGrafter"/>
</dbReference>
<dbReference type="InterPro" id="IPR011576">
    <property type="entry name" value="Pyridox_Oxase_N"/>
</dbReference>
<organism evidence="3">
    <name type="scientific">uncultured Thiotrichaceae bacterium</name>
    <dbReference type="NCBI Taxonomy" id="298394"/>
    <lineage>
        <taxon>Bacteria</taxon>
        <taxon>Pseudomonadati</taxon>
        <taxon>Pseudomonadota</taxon>
        <taxon>Gammaproteobacteria</taxon>
        <taxon>Thiotrichales</taxon>
        <taxon>Thiotrichaceae</taxon>
        <taxon>environmental samples</taxon>
    </lineage>
</organism>
<dbReference type="InterPro" id="IPR052019">
    <property type="entry name" value="F420H2_bilvrd_red/Heme_oxyg"/>
</dbReference>
<feature type="domain" description="Pyridoxamine 5'-phosphate oxidase N-terminal" evidence="2">
    <location>
        <begin position="5"/>
        <end position="135"/>
    </location>
</feature>
<dbReference type="GO" id="GO:0070967">
    <property type="term" value="F:coenzyme F420 binding"/>
    <property type="evidence" value="ECO:0007669"/>
    <property type="project" value="TreeGrafter"/>
</dbReference>
<dbReference type="InterPro" id="IPR012349">
    <property type="entry name" value="Split_barrel_FMN-bd"/>
</dbReference>